<dbReference type="PROSITE" id="PS51257">
    <property type="entry name" value="PROKAR_LIPOPROTEIN"/>
    <property type="match status" value="1"/>
</dbReference>
<dbReference type="OrthoDB" id="798330at2"/>
<keyword evidence="1" id="KW-0472">Membrane</keyword>
<gene>
    <name evidence="2" type="ORF">D0C36_03840</name>
</gene>
<sequence>MYTSKEIVQIIFFLGSCLLSANLVSLYRHTFISPYVVPAIYILTGVAGIWIYFKRMPQQHKNKLKDTFIKLTFCFVVGGGISTWTFMGLNYYASVHPLTEIFHIAERGGYMNDSRTGPNHLYVAIKYYGKLKEIPFDSNDLNGTSGYKLVRIEISKGFFGFDVFKNEALVE</sequence>
<protein>
    <submittedName>
        <fullName evidence="2">Uncharacterized protein</fullName>
    </submittedName>
</protein>
<dbReference type="EMBL" id="QWDC01000001">
    <property type="protein sequence ID" value="RFZ94680.1"/>
    <property type="molecule type" value="Genomic_DNA"/>
</dbReference>
<organism evidence="2 3">
    <name type="scientific">Mucilaginibacter conchicola</name>
    <dbReference type="NCBI Taxonomy" id="2303333"/>
    <lineage>
        <taxon>Bacteria</taxon>
        <taxon>Pseudomonadati</taxon>
        <taxon>Bacteroidota</taxon>
        <taxon>Sphingobacteriia</taxon>
        <taxon>Sphingobacteriales</taxon>
        <taxon>Sphingobacteriaceae</taxon>
        <taxon>Mucilaginibacter</taxon>
    </lineage>
</organism>
<reference evidence="2 3" key="1">
    <citation type="submission" date="2018-08" db="EMBL/GenBank/DDBJ databases">
        <title>Mucilaginibacter sp. MYSH2.</title>
        <authorList>
            <person name="Seo T."/>
        </authorList>
    </citation>
    <scope>NUCLEOTIDE SEQUENCE [LARGE SCALE GENOMIC DNA]</scope>
    <source>
        <strain evidence="2 3">MYSH2</strain>
    </source>
</reference>
<dbReference type="AlphaFoldDB" id="A0A372NX44"/>
<proteinExistence type="predicted"/>
<keyword evidence="1" id="KW-1133">Transmembrane helix</keyword>
<accession>A0A372NX44</accession>
<feature type="transmembrane region" description="Helical" evidence="1">
    <location>
        <begin position="73"/>
        <end position="93"/>
    </location>
</feature>
<evidence type="ECO:0000256" key="1">
    <source>
        <dbReference type="SAM" id="Phobius"/>
    </source>
</evidence>
<feature type="transmembrane region" description="Helical" evidence="1">
    <location>
        <begin position="32"/>
        <end position="53"/>
    </location>
</feature>
<name>A0A372NX44_9SPHI</name>
<dbReference type="RefSeq" id="WP_117390241.1">
    <property type="nucleotide sequence ID" value="NZ_QWDC01000001.1"/>
</dbReference>
<comment type="caution">
    <text evidence="2">The sequence shown here is derived from an EMBL/GenBank/DDBJ whole genome shotgun (WGS) entry which is preliminary data.</text>
</comment>
<evidence type="ECO:0000313" key="2">
    <source>
        <dbReference type="EMBL" id="RFZ94680.1"/>
    </source>
</evidence>
<feature type="transmembrane region" description="Helical" evidence="1">
    <location>
        <begin position="7"/>
        <end position="26"/>
    </location>
</feature>
<keyword evidence="1" id="KW-0812">Transmembrane</keyword>
<dbReference type="Proteomes" id="UP000264217">
    <property type="component" value="Unassembled WGS sequence"/>
</dbReference>
<keyword evidence="3" id="KW-1185">Reference proteome</keyword>
<evidence type="ECO:0000313" key="3">
    <source>
        <dbReference type="Proteomes" id="UP000264217"/>
    </source>
</evidence>